<keyword evidence="3" id="KW-1185">Reference proteome</keyword>
<feature type="region of interest" description="Disordered" evidence="1">
    <location>
        <begin position="1"/>
        <end position="33"/>
    </location>
</feature>
<name>A0ABZ3IP60_9FIRM</name>
<accession>A0ABZ3IP60</accession>
<reference evidence="2" key="1">
    <citation type="submission" date="2024-05" db="EMBL/GenBank/DDBJ databases">
        <title>Isolation and characterization of Sporomusa carbonis sp. nov., a carboxydotrophic hydrogenogen in the genus of Sporomusa isolated from a charcoal burning pile.</title>
        <authorList>
            <person name="Boeer T."/>
            <person name="Rosenbaum F."/>
            <person name="Eysell L."/>
            <person name="Mueller V."/>
            <person name="Daniel R."/>
            <person name="Poehlein A."/>
        </authorList>
    </citation>
    <scope>NUCLEOTIDE SEQUENCE [LARGE SCALE GENOMIC DNA]</scope>
    <source>
        <strain evidence="2">DSM 10669</strain>
    </source>
</reference>
<evidence type="ECO:0000256" key="1">
    <source>
        <dbReference type="SAM" id="MobiDB-lite"/>
    </source>
</evidence>
<evidence type="ECO:0000313" key="3">
    <source>
        <dbReference type="Proteomes" id="UP000216752"/>
    </source>
</evidence>
<protein>
    <submittedName>
        <fullName evidence="2">Uncharacterized protein</fullName>
    </submittedName>
</protein>
<gene>
    <name evidence="2" type="ORF">SPSIL_033770</name>
</gene>
<proteinExistence type="predicted"/>
<dbReference type="EMBL" id="CP155573">
    <property type="protein sequence ID" value="XFO67188.1"/>
    <property type="molecule type" value="Genomic_DNA"/>
</dbReference>
<feature type="region of interest" description="Disordered" evidence="1">
    <location>
        <begin position="82"/>
        <end position="114"/>
    </location>
</feature>
<feature type="compositionally biased region" description="Basic and acidic residues" evidence="1">
    <location>
        <begin position="8"/>
        <end position="18"/>
    </location>
</feature>
<dbReference type="Proteomes" id="UP000216752">
    <property type="component" value="Chromosome"/>
</dbReference>
<organism evidence="2 3">
    <name type="scientific">Sporomusa silvacetica DSM 10669</name>
    <dbReference type="NCBI Taxonomy" id="1123289"/>
    <lineage>
        <taxon>Bacteria</taxon>
        <taxon>Bacillati</taxon>
        <taxon>Bacillota</taxon>
        <taxon>Negativicutes</taxon>
        <taxon>Selenomonadales</taxon>
        <taxon>Sporomusaceae</taxon>
        <taxon>Sporomusa</taxon>
    </lineage>
</organism>
<sequence length="114" mass="12122">MLFVSTGRDGRGHGRERTGCSPPSQASGIRWPGGAVGRPVPWVSCFVFVPGGRRDARLGRPVVFRPGLPEYPAEAPRICAGPADVPRSPGASVKECPGLHPPARLHMPPGRLRL</sequence>
<evidence type="ECO:0000313" key="2">
    <source>
        <dbReference type="EMBL" id="XFO67188.1"/>
    </source>
</evidence>